<evidence type="ECO:0000313" key="1">
    <source>
        <dbReference type="EMBL" id="CAK9022087.1"/>
    </source>
</evidence>
<sequence>MPTAQEIFGPLCPDDQVITYDRLRHEPAAFCPSGHKVILSRIPWQAGCRHCYGVNGRPAGVIAQFYDEVLSCQVPCGAQLTSQNPEFTAAQYKGKTGWLQQQKNQQRGKGPDAQPAAQPAAPLRLQMLLQELVLLLRPCLSTQSFGTHLSVRKCSAG</sequence>
<proteinExistence type="predicted"/>
<keyword evidence="2" id="KW-1185">Reference proteome</keyword>
<organism evidence="1 2">
    <name type="scientific">Durusdinium trenchii</name>
    <dbReference type="NCBI Taxonomy" id="1381693"/>
    <lineage>
        <taxon>Eukaryota</taxon>
        <taxon>Sar</taxon>
        <taxon>Alveolata</taxon>
        <taxon>Dinophyceae</taxon>
        <taxon>Suessiales</taxon>
        <taxon>Symbiodiniaceae</taxon>
        <taxon>Durusdinium</taxon>
    </lineage>
</organism>
<name>A0ABP0K7J0_9DINO</name>
<comment type="caution">
    <text evidence="1">The sequence shown here is derived from an EMBL/GenBank/DDBJ whole genome shotgun (WGS) entry which is preliminary data.</text>
</comment>
<gene>
    <name evidence="1" type="ORF">SCF082_LOCUS15642</name>
</gene>
<protein>
    <submittedName>
        <fullName evidence="1">Uncharacterized protein</fullName>
    </submittedName>
</protein>
<reference evidence="1 2" key="1">
    <citation type="submission" date="2024-02" db="EMBL/GenBank/DDBJ databases">
        <authorList>
            <person name="Chen Y."/>
            <person name="Shah S."/>
            <person name="Dougan E. K."/>
            <person name="Thang M."/>
            <person name="Chan C."/>
        </authorList>
    </citation>
    <scope>NUCLEOTIDE SEQUENCE [LARGE SCALE GENOMIC DNA]</scope>
</reference>
<accession>A0ABP0K7J0</accession>
<evidence type="ECO:0000313" key="2">
    <source>
        <dbReference type="Proteomes" id="UP001642464"/>
    </source>
</evidence>
<dbReference type="EMBL" id="CAXAMM010010002">
    <property type="protein sequence ID" value="CAK9022087.1"/>
    <property type="molecule type" value="Genomic_DNA"/>
</dbReference>
<dbReference type="Proteomes" id="UP001642464">
    <property type="component" value="Unassembled WGS sequence"/>
</dbReference>